<dbReference type="Gramene" id="AET1Gv20438800.1">
    <property type="protein sequence ID" value="AET1Gv20438800.1"/>
    <property type="gene ID" value="AET1Gv20438800"/>
</dbReference>
<accession>A0A452YK64</accession>
<dbReference type="SUPFAM" id="SSF56219">
    <property type="entry name" value="DNase I-like"/>
    <property type="match status" value="1"/>
</dbReference>
<dbReference type="AlphaFoldDB" id="A0A452YK64"/>
<protein>
    <submittedName>
        <fullName evidence="1">Uncharacterized protein</fullName>
    </submittedName>
</protein>
<evidence type="ECO:0000313" key="2">
    <source>
        <dbReference type="Proteomes" id="UP000015105"/>
    </source>
</evidence>
<dbReference type="InterPro" id="IPR036691">
    <property type="entry name" value="Endo/exonu/phosph_ase_sf"/>
</dbReference>
<proteinExistence type="predicted"/>
<evidence type="ECO:0000313" key="1">
    <source>
        <dbReference type="EnsemblPlants" id="AET1Gv20438800.1"/>
    </source>
</evidence>
<reference evidence="1" key="4">
    <citation type="submission" date="2019-03" db="UniProtKB">
        <authorList>
            <consortium name="EnsemblPlants"/>
        </authorList>
    </citation>
    <scope>IDENTIFICATION</scope>
</reference>
<name>A0A452YK64_AEGTS</name>
<sequence>MNDIFIFNEIIAHLGLLELPLKGRSYTWSNMQDNPLLERLDWFFTSADWITSNPMTEVLP</sequence>
<keyword evidence="2" id="KW-1185">Reference proteome</keyword>
<organism evidence="1 2">
    <name type="scientific">Aegilops tauschii subsp. strangulata</name>
    <name type="common">Goatgrass</name>
    <dbReference type="NCBI Taxonomy" id="200361"/>
    <lineage>
        <taxon>Eukaryota</taxon>
        <taxon>Viridiplantae</taxon>
        <taxon>Streptophyta</taxon>
        <taxon>Embryophyta</taxon>
        <taxon>Tracheophyta</taxon>
        <taxon>Spermatophyta</taxon>
        <taxon>Magnoliopsida</taxon>
        <taxon>Liliopsida</taxon>
        <taxon>Poales</taxon>
        <taxon>Poaceae</taxon>
        <taxon>BOP clade</taxon>
        <taxon>Pooideae</taxon>
        <taxon>Triticodae</taxon>
        <taxon>Triticeae</taxon>
        <taxon>Triticinae</taxon>
        <taxon>Aegilops</taxon>
    </lineage>
</organism>
<reference evidence="2" key="2">
    <citation type="journal article" date="2017" name="Nat. Plants">
        <title>The Aegilops tauschii genome reveals multiple impacts of transposons.</title>
        <authorList>
            <person name="Zhao G."/>
            <person name="Zou C."/>
            <person name="Li K."/>
            <person name="Wang K."/>
            <person name="Li T."/>
            <person name="Gao L."/>
            <person name="Zhang X."/>
            <person name="Wang H."/>
            <person name="Yang Z."/>
            <person name="Liu X."/>
            <person name="Jiang W."/>
            <person name="Mao L."/>
            <person name="Kong X."/>
            <person name="Jiao Y."/>
            <person name="Jia J."/>
        </authorList>
    </citation>
    <scope>NUCLEOTIDE SEQUENCE [LARGE SCALE GENOMIC DNA]</scope>
    <source>
        <strain evidence="2">cv. AL8/78</strain>
    </source>
</reference>
<dbReference type="Proteomes" id="UP000015105">
    <property type="component" value="Chromosome 1D"/>
</dbReference>
<reference evidence="1" key="3">
    <citation type="journal article" date="2017" name="Nature">
        <title>Genome sequence of the progenitor of the wheat D genome Aegilops tauschii.</title>
        <authorList>
            <person name="Luo M.C."/>
            <person name="Gu Y.Q."/>
            <person name="Puiu D."/>
            <person name="Wang H."/>
            <person name="Twardziok S.O."/>
            <person name="Deal K.R."/>
            <person name="Huo N."/>
            <person name="Zhu T."/>
            <person name="Wang L."/>
            <person name="Wang Y."/>
            <person name="McGuire P.E."/>
            <person name="Liu S."/>
            <person name="Long H."/>
            <person name="Ramasamy R.K."/>
            <person name="Rodriguez J.C."/>
            <person name="Van S.L."/>
            <person name="Yuan L."/>
            <person name="Wang Z."/>
            <person name="Xia Z."/>
            <person name="Xiao L."/>
            <person name="Anderson O.D."/>
            <person name="Ouyang S."/>
            <person name="Liang Y."/>
            <person name="Zimin A.V."/>
            <person name="Pertea G."/>
            <person name="Qi P."/>
            <person name="Bennetzen J.L."/>
            <person name="Dai X."/>
            <person name="Dawson M.W."/>
            <person name="Muller H.G."/>
            <person name="Kugler K."/>
            <person name="Rivarola-Duarte L."/>
            <person name="Spannagl M."/>
            <person name="Mayer K.F.X."/>
            <person name="Lu F.H."/>
            <person name="Bevan M.W."/>
            <person name="Leroy P."/>
            <person name="Li P."/>
            <person name="You F.M."/>
            <person name="Sun Q."/>
            <person name="Liu Z."/>
            <person name="Lyons E."/>
            <person name="Wicker T."/>
            <person name="Salzberg S.L."/>
            <person name="Devos K.M."/>
            <person name="Dvorak J."/>
        </authorList>
    </citation>
    <scope>NUCLEOTIDE SEQUENCE [LARGE SCALE GENOMIC DNA]</scope>
    <source>
        <strain evidence="1">cv. AL8/78</strain>
    </source>
</reference>
<dbReference type="EnsemblPlants" id="AET1Gv20438800.1">
    <property type="protein sequence ID" value="AET1Gv20438800.1"/>
    <property type="gene ID" value="AET1Gv20438800"/>
</dbReference>
<reference evidence="1" key="5">
    <citation type="journal article" date="2021" name="G3 (Bethesda)">
        <title>Aegilops tauschii genome assembly Aet v5.0 features greater sequence contiguity and improved annotation.</title>
        <authorList>
            <person name="Wang L."/>
            <person name="Zhu T."/>
            <person name="Rodriguez J.C."/>
            <person name="Deal K.R."/>
            <person name="Dubcovsky J."/>
            <person name="McGuire P.E."/>
            <person name="Lux T."/>
            <person name="Spannagl M."/>
            <person name="Mayer K.F.X."/>
            <person name="Baldrich P."/>
            <person name="Meyers B.C."/>
            <person name="Huo N."/>
            <person name="Gu Y.Q."/>
            <person name="Zhou H."/>
            <person name="Devos K.M."/>
            <person name="Bennetzen J.L."/>
            <person name="Unver T."/>
            <person name="Budak H."/>
            <person name="Gulick P.J."/>
            <person name="Galiba G."/>
            <person name="Kalapos B."/>
            <person name="Nelson D.R."/>
            <person name="Li P."/>
            <person name="You F.M."/>
            <person name="Luo M.C."/>
            <person name="Dvorak J."/>
        </authorList>
    </citation>
    <scope>NUCLEOTIDE SEQUENCE [LARGE SCALE GENOMIC DNA]</scope>
    <source>
        <strain evidence="1">cv. AL8/78</strain>
    </source>
</reference>
<reference evidence="2" key="1">
    <citation type="journal article" date="2014" name="Science">
        <title>Ancient hybridizations among the ancestral genomes of bread wheat.</title>
        <authorList>
            <consortium name="International Wheat Genome Sequencing Consortium,"/>
            <person name="Marcussen T."/>
            <person name="Sandve S.R."/>
            <person name="Heier L."/>
            <person name="Spannagl M."/>
            <person name="Pfeifer M."/>
            <person name="Jakobsen K.S."/>
            <person name="Wulff B.B."/>
            <person name="Steuernagel B."/>
            <person name="Mayer K.F."/>
            <person name="Olsen O.A."/>
        </authorList>
    </citation>
    <scope>NUCLEOTIDE SEQUENCE [LARGE SCALE GENOMIC DNA]</scope>
    <source>
        <strain evidence="2">cv. AL8/78</strain>
    </source>
</reference>